<dbReference type="OrthoDB" id="448649at2759"/>
<name>A0A9N9AL59_9GLOM</name>
<dbReference type="AlphaFoldDB" id="A0A9N9AL59"/>
<sequence>MSIVKENLAKKLISNPYDSNDYGLDELVHELDFSVKLSKGDGLMPIISLLNHDSNEIKKKAALVIGTAMQRCDEDRDGISRLAILY</sequence>
<keyword evidence="2" id="KW-1185">Reference proteome</keyword>
<reference evidence="1" key="1">
    <citation type="submission" date="2021-06" db="EMBL/GenBank/DDBJ databases">
        <authorList>
            <person name="Kallberg Y."/>
            <person name="Tangrot J."/>
            <person name="Rosling A."/>
        </authorList>
    </citation>
    <scope>NUCLEOTIDE SEQUENCE</scope>
    <source>
        <strain evidence="1">AZ414A</strain>
    </source>
</reference>
<gene>
    <name evidence="1" type="ORF">DEBURN_LOCUS6292</name>
</gene>
<dbReference type="Proteomes" id="UP000789706">
    <property type="component" value="Unassembled WGS sequence"/>
</dbReference>
<dbReference type="InterPro" id="IPR011989">
    <property type="entry name" value="ARM-like"/>
</dbReference>
<proteinExistence type="predicted"/>
<dbReference type="Gene3D" id="1.25.10.10">
    <property type="entry name" value="Leucine-rich Repeat Variant"/>
    <property type="match status" value="1"/>
</dbReference>
<protein>
    <submittedName>
        <fullName evidence="1">6905_t:CDS:1</fullName>
    </submittedName>
</protein>
<accession>A0A9N9AL59</accession>
<comment type="caution">
    <text evidence="1">The sequence shown here is derived from an EMBL/GenBank/DDBJ whole genome shotgun (WGS) entry which is preliminary data.</text>
</comment>
<dbReference type="EMBL" id="CAJVPK010000632">
    <property type="protein sequence ID" value="CAG8534255.1"/>
    <property type="molecule type" value="Genomic_DNA"/>
</dbReference>
<evidence type="ECO:0000313" key="2">
    <source>
        <dbReference type="Proteomes" id="UP000789706"/>
    </source>
</evidence>
<evidence type="ECO:0000313" key="1">
    <source>
        <dbReference type="EMBL" id="CAG8534255.1"/>
    </source>
</evidence>
<organism evidence="1 2">
    <name type="scientific">Diversispora eburnea</name>
    <dbReference type="NCBI Taxonomy" id="1213867"/>
    <lineage>
        <taxon>Eukaryota</taxon>
        <taxon>Fungi</taxon>
        <taxon>Fungi incertae sedis</taxon>
        <taxon>Mucoromycota</taxon>
        <taxon>Glomeromycotina</taxon>
        <taxon>Glomeromycetes</taxon>
        <taxon>Diversisporales</taxon>
        <taxon>Diversisporaceae</taxon>
        <taxon>Diversispora</taxon>
    </lineage>
</organism>